<keyword evidence="2" id="KW-1185">Reference proteome</keyword>
<evidence type="ECO:0000313" key="2">
    <source>
        <dbReference type="Proteomes" id="UP001152523"/>
    </source>
</evidence>
<reference evidence="1" key="1">
    <citation type="submission" date="2022-07" db="EMBL/GenBank/DDBJ databases">
        <authorList>
            <person name="Macas J."/>
            <person name="Novak P."/>
            <person name="Neumann P."/>
        </authorList>
    </citation>
    <scope>NUCLEOTIDE SEQUENCE</scope>
</reference>
<evidence type="ECO:0008006" key="3">
    <source>
        <dbReference type="Google" id="ProtNLM"/>
    </source>
</evidence>
<protein>
    <recommendedName>
        <fullName evidence="3">Reverse transcriptase domain-containing protein</fullName>
    </recommendedName>
</protein>
<dbReference type="Proteomes" id="UP001152523">
    <property type="component" value="Unassembled WGS sequence"/>
</dbReference>
<sequence length="105" mass="11853">MGLIEPIIYSVEHKVTIDQNSQLLQPLRAEEIKEALFSMHPDKSPGPDGMSPGFYQHFWDVVGPDVVACCQRMFNSGLIPDGLNHTNIILIPKKDRPETIADWRP</sequence>
<accession>A0AAV0F3U0</accession>
<proteinExistence type="predicted"/>
<feature type="non-terminal residue" evidence="1">
    <location>
        <position position="105"/>
    </location>
</feature>
<comment type="caution">
    <text evidence="1">The sequence shown here is derived from an EMBL/GenBank/DDBJ whole genome shotgun (WGS) entry which is preliminary data.</text>
</comment>
<name>A0AAV0F3U0_9ASTE</name>
<gene>
    <name evidence="1" type="ORF">CEPIT_LOCUS30442</name>
</gene>
<organism evidence="1 2">
    <name type="scientific">Cuscuta epithymum</name>
    <dbReference type="NCBI Taxonomy" id="186058"/>
    <lineage>
        <taxon>Eukaryota</taxon>
        <taxon>Viridiplantae</taxon>
        <taxon>Streptophyta</taxon>
        <taxon>Embryophyta</taxon>
        <taxon>Tracheophyta</taxon>
        <taxon>Spermatophyta</taxon>
        <taxon>Magnoliopsida</taxon>
        <taxon>eudicotyledons</taxon>
        <taxon>Gunneridae</taxon>
        <taxon>Pentapetalae</taxon>
        <taxon>asterids</taxon>
        <taxon>lamiids</taxon>
        <taxon>Solanales</taxon>
        <taxon>Convolvulaceae</taxon>
        <taxon>Cuscuteae</taxon>
        <taxon>Cuscuta</taxon>
        <taxon>Cuscuta subgen. Cuscuta</taxon>
    </lineage>
</organism>
<evidence type="ECO:0000313" key="1">
    <source>
        <dbReference type="EMBL" id="CAH9130192.1"/>
    </source>
</evidence>
<dbReference type="AlphaFoldDB" id="A0AAV0F3U0"/>
<dbReference type="EMBL" id="CAMAPF010000958">
    <property type="protein sequence ID" value="CAH9130192.1"/>
    <property type="molecule type" value="Genomic_DNA"/>
</dbReference>
<dbReference type="PANTHER" id="PTHR19446">
    <property type="entry name" value="REVERSE TRANSCRIPTASES"/>
    <property type="match status" value="1"/>
</dbReference>